<feature type="domain" description="ZAD" evidence="2">
    <location>
        <begin position="25"/>
        <end position="95"/>
    </location>
</feature>
<accession>A0AAV8VSY3</accession>
<dbReference type="GO" id="GO:0008270">
    <property type="term" value="F:zinc ion binding"/>
    <property type="evidence" value="ECO:0007669"/>
    <property type="project" value="UniProtKB-UniRule"/>
</dbReference>
<protein>
    <recommendedName>
        <fullName evidence="2">ZAD domain-containing protein</fullName>
    </recommendedName>
</protein>
<dbReference type="Gene3D" id="3.40.1800.20">
    <property type="match status" value="1"/>
</dbReference>
<evidence type="ECO:0000313" key="3">
    <source>
        <dbReference type="EMBL" id="KAJ8917491.1"/>
    </source>
</evidence>
<dbReference type="SUPFAM" id="SSF57716">
    <property type="entry name" value="Glucocorticoid receptor-like (DNA-binding domain)"/>
    <property type="match status" value="1"/>
</dbReference>
<feature type="binding site" evidence="1">
    <location>
        <position position="68"/>
    </location>
    <ligand>
        <name>Zn(2+)</name>
        <dbReference type="ChEBI" id="CHEBI:29105"/>
    </ligand>
</feature>
<proteinExistence type="predicted"/>
<dbReference type="PROSITE" id="PS51915">
    <property type="entry name" value="ZAD"/>
    <property type="match status" value="1"/>
</dbReference>
<dbReference type="SMART" id="SM00868">
    <property type="entry name" value="zf-AD"/>
    <property type="match status" value="1"/>
</dbReference>
<evidence type="ECO:0000256" key="1">
    <source>
        <dbReference type="PROSITE-ProRule" id="PRU01263"/>
    </source>
</evidence>
<feature type="binding site" evidence="1">
    <location>
        <position position="27"/>
    </location>
    <ligand>
        <name>Zn(2+)</name>
        <dbReference type="ChEBI" id="CHEBI:29105"/>
    </ligand>
</feature>
<keyword evidence="4" id="KW-1185">Reference proteome</keyword>
<organism evidence="3 4">
    <name type="scientific">Exocentrus adspersus</name>
    <dbReference type="NCBI Taxonomy" id="1586481"/>
    <lineage>
        <taxon>Eukaryota</taxon>
        <taxon>Metazoa</taxon>
        <taxon>Ecdysozoa</taxon>
        <taxon>Arthropoda</taxon>
        <taxon>Hexapoda</taxon>
        <taxon>Insecta</taxon>
        <taxon>Pterygota</taxon>
        <taxon>Neoptera</taxon>
        <taxon>Endopterygota</taxon>
        <taxon>Coleoptera</taxon>
        <taxon>Polyphaga</taxon>
        <taxon>Cucujiformia</taxon>
        <taxon>Chrysomeloidea</taxon>
        <taxon>Cerambycidae</taxon>
        <taxon>Lamiinae</taxon>
        <taxon>Acanthocinini</taxon>
        <taxon>Exocentrus</taxon>
    </lineage>
</organism>
<keyword evidence="1" id="KW-0479">Metal-binding</keyword>
<keyword evidence="1" id="KW-0862">Zinc</keyword>
<gene>
    <name evidence="3" type="ORF">NQ315_005540</name>
</gene>
<dbReference type="GO" id="GO:0005634">
    <property type="term" value="C:nucleus"/>
    <property type="evidence" value="ECO:0007669"/>
    <property type="project" value="InterPro"/>
</dbReference>
<reference evidence="3 4" key="1">
    <citation type="journal article" date="2023" name="Insect Mol. Biol.">
        <title>Genome sequencing provides insights into the evolution of gene families encoding plant cell wall-degrading enzymes in longhorned beetles.</title>
        <authorList>
            <person name="Shin N.R."/>
            <person name="Okamura Y."/>
            <person name="Kirsch R."/>
            <person name="Pauchet Y."/>
        </authorList>
    </citation>
    <scope>NUCLEOTIDE SEQUENCE [LARGE SCALE GENOMIC DNA]</scope>
    <source>
        <strain evidence="3">EAD_L_NR</strain>
    </source>
</reference>
<keyword evidence="1" id="KW-0863">Zinc-finger</keyword>
<dbReference type="Pfam" id="PF07776">
    <property type="entry name" value="zf-AD"/>
    <property type="match status" value="1"/>
</dbReference>
<comment type="caution">
    <text evidence="3">The sequence shown here is derived from an EMBL/GenBank/DDBJ whole genome shotgun (WGS) entry which is preliminary data.</text>
</comment>
<dbReference type="InterPro" id="IPR012934">
    <property type="entry name" value="Znf_AD"/>
</dbReference>
<sequence>MTKRVYEFFTVTGEMNKSRKINLAKVCRTCLSERRHLKEIRTTRIPKMMESCASVRVYEDDGLPGNVCITCFHLIAKFYAFKKNMERSDRILRQYIKNNRIKQSDIINIALSEAEIHETAEGMEGPNDSSLIMINEAKAEFNEDDIPLSTRVIELQEIAKSQLEFIDSKTGDLQEIDFTHSDIEDLKTCDTVQIFTDGPPPLVPLAPVKTHVPVETVVKDLPKDTPPLVPIKPVVNINVLENIIIEKSKHITYNCSTCSKEYDSVSALKDHKANSCQINTLQCNICKKRIQGI</sequence>
<feature type="binding site" evidence="1">
    <location>
        <position position="30"/>
    </location>
    <ligand>
        <name>Zn(2+)</name>
        <dbReference type="ChEBI" id="CHEBI:29105"/>
    </ligand>
</feature>
<feature type="binding site" evidence="1">
    <location>
        <position position="71"/>
    </location>
    <ligand>
        <name>Zn(2+)</name>
        <dbReference type="ChEBI" id="CHEBI:29105"/>
    </ligand>
</feature>
<evidence type="ECO:0000259" key="2">
    <source>
        <dbReference type="PROSITE" id="PS51915"/>
    </source>
</evidence>
<dbReference type="Proteomes" id="UP001159042">
    <property type="component" value="Unassembled WGS sequence"/>
</dbReference>
<dbReference type="Gene3D" id="3.30.160.60">
    <property type="entry name" value="Classic Zinc Finger"/>
    <property type="match status" value="1"/>
</dbReference>
<name>A0AAV8VSY3_9CUCU</name>
<dbReference type="AlphaFoldDB" id="A0AAV8VSY3"/>
<dbReference type="EMBL" id="JANEYG010000033">
    <property type="protein sequence ID" value="KAJ8917491.1"/>
    <property type="molecule type" value="Genomic_DNA"/>
</dbReference>
<evidence type="ECO:0000313" key="4">
    <source>
        <dbReference type="Proteomes" id="UP001159042"/>
    </source>
</evidence>